<evidence type="ECO:0000256" key="6">
    <source>
        <dbReference type="ARBA" id="ARBA00023316"/>
    </source>
</evidence>
<comment type="similarity">
    <text evidence="7">Belongs to the transglycosylase MltG family.</text>
</comment>
<dbReference type="AlphaFoldDB" id="U2QUG1"/>
<dbReference type="HOGENOM" id="CLU_025574_2_3_9"/>
<evidence type="ECO:0000256" key="7">
    <source>
        <dbReference type="HAMAP-Rule" id="MF_02065"/>
    </source>
</evidence>
<name>U2QUG1_9BACL</name>
<dbReference type="Gene3D" id="3.30.1490.480">
    <property type="entry name" value="Endolytic murein transglycosylase"/>
    <property type="match status" value="1"/>
</dbReference>
<reference evidence="8 9" key="1">
    <citation type="submission" date="2013-08" db="EMBL/GenBank/DDBJ databases">
        <authorList>
            <person name="Weinstock G."/>
            <person name="Sodergren E."/>
            <person name="Wylie T."/>
            <person name="Fulton L."/>
            <person name="Fulton R."/>
            <person name="Fronick C."/>
            <person name="O'Laughlin M."/>
            <person name="Godfrey J."/>
            <person name="Miner T."/>
            <person name="Herter B."/>
            <person name="Appelbaum E."/>
            <person name="Cordes M."/>
            <person name="Lek S."/>
            <person name="Wollam A."/>
            <person name="Pepin K.H."/>
            <person name="Palsikar V.B."/>
            <person name="Mitreva M."/>
            <person name="Wilson R.K."/>
        </authorList>
    </citation>
    <scope>NUCLEOTIDE SEQUENCE [LARGE SCALE GENOMIC DNA]</scope>
    <source>
        <strain evidence="8 9">ATCC 700627</strain>
    </source>
</reference>
<keyword evidence="9" id="KW-1185">Reference proteome</keyword>
<dbReference type="InterPro" id="IPR003770">
    <property type="entry name" value="MLTG-like"/>
</dbReference>
<evidence type="ECO:0000256" key="3">
    <source>
        <dbReference type="ARBA" id="ARBA00022989"/>
    </source>
</evidence>
<evidence type="ECO:0000256" key="1">
    <source>
        <dbReference type="ARBA" id="ARBA00022475"/>
    </source>
</evidence>
<evidence type="ECO:0000256" key="4">
    <source>
        <dbReference type="ARBA" id="ARBA00023136"/>
    </source>
</evidence>
<proteinExistence type="inferred from homology"/>
<comment type="subcellular location">
    <subcellularLocation>
        <location evidence="7">Cell membrane</location>
        <topology evidence="7">Single-pass membrane protein</topology>
    </subcellularLocation>
</comment>
<comment type="function">
    <text evidence="7">Functions as a peptidoglycan terminase that cleaves nascent peptidoglycan strands endolytically to terminate their elongation.</text>
</comment>
<keyword evidence="2 7" id="KW-0812">Transmembrane</keyword>
<comment type="catalytic activity">
    <reaction evidence="7">
        <text>a peptidoglycan chain = a peptidoglycan chain with N-acetyl-1,6-anhydromuramyl-[peptide] at the reducing end + a peptidoglycan chain with N-acetylglucosamine at the non-reducing end.</text>
        <dbReference type="EC" id="4.2.2.29"/>
    </reaction>
</comment>
<dbReference type="GO" id="GO:0009252">
    <property type="term" value="P:peptidoglycan biosynthetic process"/>
    <property type="evidence" value="ECO:0007669"/>
    <property type="project" value="UniProtKB-UniRule"/>
</dbReference>
<keyword evidence="5 7" id="KW-0456">Lyase</keyword>
<evidence type="ECO:0000256" key="2">
    <source>
        <dbReference type="ARBA" id="ARBA00022692"/>
    </source>
</evidence>
<dbReference type="PATRIC" id="fig|1321820.3.peg.267"/>
<dbReference type="EMBL" id="AWVP01000016">
    <property type="protein sequence ID" value="ERK60171.1"/>
    <property type="molecule type" value="Genomic_DNA"/>
</dbReference>
<dbReference type="GO" id="GO:0071555">
    <property type="term" value="P:cell wall organization"/>
    <property type="evidence" value="ECO:0007669"/>
    <property type="project" value="UniProtKB-KW"/>
</dbReference>
<accession>U2QUG1</accession>
<dbReference type="PANTHER" id="PTHR30518:SF2">
    <property type="entry name" value="ENDOLYTIC MUREIN TRANSGLYCOSYLASE"/>
    <property type="match status" value="1"/>
</dbReference>
<feature type="transmembrane region" description="Helical" evidence="7">
    <location>
        <begin position="21"/>
        <end position="45"/>
    </location>
</feature>
<evidence type="ECO:0000313" key="8">
    <source>
        <dbReference type="EMBL" id="ERK60171.1"/>
    </source>
</evidence>
<organism evidence="8 9">
    <name type="scientific">Gemella bergeri ATCC 700627</name>
    <dbReference type="NCBI Taxonomy" id="1321820"/>
    <lineage>
        <taxon>Bacteria</taxon>
        <taxon>Bacillati</taxon>
        <taxon>Bacillota</taxon>
        <taxon>Bacilli</taxon>
        <taxon>Bacillales</taxon>
        <taxon>Gemellaceae</taxon>
        <taxon>Gemella</taxon>
    </lineage>
</organism>
<keyword evidence="6 7" id="KW-0961">Cell wall biogenesis/degradation</keyword>
<feature type="site" description="Important for catalytic activity" evidence="7">
    <location>
        <position position="258"/>
    </location>
</feature>
<dbReference type="GO" id="GO:0005886">
    <property type="term" value="C:plasma membrane"/>
    <property type="evidence" value="ECO:0007669"/>
    <property type="project" value="UniProtKB-SubCell"/>
</dbReference>
<keyword evidence="4 7" id="KW-0472">Membrane</keyword>
<comment type="caution">
    <text evidence="8">The sequence shown here is derived from an EMBL/GenBank/DDBJ whole genome shotgun (WGS) entry which is preliminary data.</text>
</comment>
<dbReference type="RefSeq" id="WP_021752596.1">
    <property type="nucleotide sequence ID" value="NZ_KI271813.1"/>
</dbReference>
<dbReference type="eggNOG" id="COG1559">
    <property type="taxonomic scope" value="Bacteria"/>
</dbReference>
<dbReference type="GO" id="GO:0008932">
    <property type="term" value="F:lytic endotransglycosylase activity"/>
    <property type="evidence" value="ECO:0007669"/>
    <property type="project" value="UniProtKB-UniRule"/>
</dbReference>
<evidence type="ECO:0000313" key="9">
    <source>
        <dbReference type="Proteomes" id="UP000016637"/>
    </source>
</evidence>
<dbReference type="HAMAP" id="MF_02065">
    <property type="entry name" value="MltG"/>
    <property type="match status" value="1"/>
</dbReference>
<dbReference type="Pfam" id="PF02618">
    <property type="entry name" value="YceG"/>
    <property type="match status" value="1"/>
</dbReference>
<dbReference type="EC" id="4.2.2.29" evidence="7"/>
<protein>
    <recommendedName>
        <fullName evidence="7">Endolytic murein transglycosylase</fullName>
        <ecNumber evidence="7">4.2.2.29</ecNumber>
    </recommendedName>
    <alternativeName>
        <fullName evidence="7">Peptidoglycan lytic transglycosylase</fullName>
    </alternativeName>
    <alternativeName>
        <fullName evidence="7">Peptidoglycan polymerization terminase</fullName>
    </alternativeName>
</protein>
<dbReference type="NCBIfam" id="TIGR00247">
    <property type="entry name" value="endolytic transglycosylase MltG"/>
    <property type="match status" value="1"/>
</dbReference>
<keyword evidence="1 7" id="KW-1003">Cell membrane</keyword>
<gene>
    <name evidence="7" type="primary">mltG</name>
    <name evidence="8" type="ORF">HMPREF1983_00272</name>
</gene>
<keyword evidence="3 7" id="KW-1133">Transmembrane helix</keyword>
<evidence type="ECO:0000256" key="5">
    <source>
        <dbReference type="ARBA" id="ARBA00023239"/>
    </source>
</evidence>
<sequence length="379" mass="42735">MREDKIRRRNELRKKNKKNKKGGILSVFFTLLLVAAVAFLSYFYYGLTPVDKSNNNDIQIEVKESYGSQKIAEELKNKGLIRDAAIFKLYAKMKPSLSFYVGTFNLKPSMSVSQIMEELGTKDKARAGNTFAVIEGDSILKIAQNLEKTKKINAEEFLEKVNDAKFIGKLKEKFPELITNDIYGKNIKYALEGYLYPAVYTLDDNETAETLITKMVSVANEKIVPLYKENKRVWNIAGKDKQISIHEYITMASILEKESTKDGENTKIASVFLNRLAKGMLLQTDPSANYAADKLTGAPTQKELTLQSPYNTYVTKGLPPGPIASVGSVSFKALNNAEDTEYIYFLHASKDGKAYFSKTYEEHEQLAKEHIDGYIPTSR</sequence>
<dbReference type="Proteomes" id="UP000016637">
    <property type="component" value="Unassembled WGS sequence"/>
</dbReference>
<dbReference type="PANTHER" id="PTHR30518">
    <property type="entry name" value="ENDOLYTIC MUREIN TRANSGLYCOSYLASE"/>
    <property type="match status" value="1"/>
</dbReference>